<dbReference type="Pfam" id="PF02130">
    <property type="entry name" value="YbeY"/>
    <property type="match status" value="1"/>
</dbReference>
<keyword evidence="5" id="KW-0255">Endonuclease</keyword>
<evidence type="ECO:0000256" key="1">
    <source>
        <dbReference type="ARBA" id="ARBA00001947"/>
    </source>
</evidence>
<evidence type="ECO:0000256" key="5">
    <source>
        <dbReference type="ARBA" id="ARBA00022759"/>
    </source>
</evidence>
<dbReference type="Gene3D" id="3.40.390.30">
    <property type="entry name" value="Metalloproteases ('zincins'), catalytic domain"/>
    <property type="match status" value="1"/>
</dbReference>
<organism evidence="9">
    <name type="scientific">freshwater metagenome</name>
    <dbReference type="NCBI Taxonomy" id="449393"/>
    <lineage>
        <taxon>unclassified sequences</taxon>
        <taxon>metagenomes</taxon>
        <taxon>ecological metagenomes</taxon>
    </lineage>
</organism>
<evidence type="ECO:0000313" key="9">
    <source>
        <dbReference type="EMBL" id="CAB4972588.1"/>
    </source>
</evidence>
<dbReference type="AlphaFoldDB" id="A0A6J7LX25"/>
<keyword evidence="3" id="KW-0540">Nuclease</keyword>
<dbReference type="SUPFAM" id="SSF55486">
    <property type="entry name" value="Metalloproteases ('zincins'), catalytic domain"/>
    <property type="match status" value="1"/>
</dbReference>
<evidence type="ECO:0000256" key="4">
    <source>
        <dbReference type="ARBA" id="ARBA00022723"/>
    </source>
</evidence>
<proteinExistence type="inferred from homology"/>
<keyword evidence="6" id="KW-0378">Hydrolase</keyword>
<dbReference type="GO" id="GO:0004222">
    <property type="term" value="F:metalloendopeptidase activity"/>
    <property type="evidence" value="ECO:0007669"/>
    <property type="project" value="InterPro"/>
</dbReference>
<dbReference type="EMBL" id="CAFBMI010000044">
    <property type="protein sequence ID" value="CAB4900126.1"/>
    <property type="molecule type" value="Genomic_DNA"/>
</dbReference>
<dbReference type="PANTHER" id="PTHR46986">
    <property type="entry name" value="ENDORIBONUCLEASE YBEY, CHLOROPLASTIC"/>
    <property type="match status" value="1"/>
</dbReference>
<dbReference type="HAMAP" id="MF_00009">
    <property type="entry name" value="Endoribonucl_YbeY"/>
    <property type="match status" value="1"/>
</dbReference>
<dbReference type="InterPro" id="IPR002036">
    <property type="entry name" value="YbeY"/>
</dbReference>
<evidence type="ECO:0000256" key="7">
    <source>
        <dbReference type="ARBA" id="ARBA00022833"/>
    </source>
</evidence>
<dbReference type="PANTHER" id="PTHR46986:SF1">
    <property type="entry name" value="ENDORIBONUCLEASE YBEY, CHLOROPLASTIC"/>
    <property type="match status" value="1"/>
</dbReference>
<protein>
    <submittedName>
        <fullName evidence="9">Unannotated protein</fullName>
    </submittedName>
</protein>
<evidence type="ECO:0000313" key="8">
    <source>
        <dbReference type="EMBL" id="CAB4900126.1"/>
    </source>
</evidence>
<reference evidence="9" key="1">
    <citation type="submission" date="2020-05" db="EMBL/GenBank/DDBJ databases">
        <authorList>
            <person name="Chiriac C."/>
            <person name="Salcher M."/>
            <person name="Ghai R."/>
            <person name="Kavagutti S V."/>
        </authorList>
    </citation>
    <scope>NUCLEOTIDE SEQUENCE</scope>
</reference>
<accession>A0A6J7LX25</accession>
<dbReference type="GO" id="GO:0046872">
    <property type="term" value="F:metal ion binding"/>
    <property type="evidence" value="ECO:0007669"/>
    <property type="project" value="UniProtKB-KW"/>
</dbReference>
<comment type="cofactor">
    <cofactor evidence="1">
        <name>Zn(2+)</name>
        <dbReference type="ChEBI" id="CHEBI:29105"/>
    </cofactor>
</comment>
<dbReference type="EMBL" id="CAFBOE010000032">
    <property type="protein sequence ID" value="CAB4972588.1"/>
    <property type="molecule type" value="Genomic_DNA"/>
</dbReference>
<evidence type="ECO:0000256" key="2">
    <source>
        <dbReference type="ARBA" id="ARBA00010875"/>
    </source>
</evidence>
<name>A0A6J7LX25_9ZZZZ</name>
<dbReference type="GO" id="GO:0004519">
    <property type="term" value="F:endonuclease activity"/>
    <property type="evidence" value="ECO:0007669"/>
    <property type="project" value="UniProtKB-KW"/>
</dbReference>
<gene>
    <name evidence="8" type="ORF">UFOPK3558_00640</name>
    <name evidence="9" type="ORF">UFOPK3916_00528</name>
</gene>
<dbReference type="GO" id="GO:0006364">
    <property type="term" value="P:rRNA processing"/>
    <property type="evidence" value="ECO:0007669"/>
    <property type="project" value="InterPro"/>
</dbReference>
<dbReference type="InterPro" id="IPR023091">
    <property type="entry name" value="MetalPrtase_cat_dom_sf_prd"/>
</dbReference>
<dbReference type="PROSITE" id="PS01306">
    <property type="entry name" value="UPF0054"/>
    <property type="match status" value="1"/>
</dbReference>
<sequence>MAIEIINNTKEDYSNLKLESLLAFGMAQMEINPDCDLNLMLVDEDEMTELHIKWMDEPGPTDVLSFPMDEIEPGYKEVGVLGDIVLCPTVALSQAQKAGHSFEHEAGILSMHGLLHILGFDHAEPEEEKEMFALQESLVARWSK</sequence>
<dbReference type="NCBIfam" id="TIGR00043">
    <property type="entry name" value="rRNA maturation RNase YbeY"/>
    <property type="match status" value="1"/>
</dbReference>
<evidence type="ECO:0000256" key="6">
    <source>
        <dbReference type="ARBA" id="ARBA00022801"/>
    </source>
</evidence>
<keyword evidence="7" id="KW-0862">Zinc</keyword>
<dbReference type="InterPro" id="IPR020549">
    <property type="entry name" value="YbeY_CS"/>
</dbReference>
<comment type="similarity">
    <text evidence="2">Belongs to the endoribonuclease YbeY family.</text>
</comment>
<keyword evidence="4" id="KW-0479">Metal-binding</keyword>
<evidence type="ECO:0000256" key="3">
    <source>
        <dbReference type="ARBA" id="ARBA00022722"/>
    </source>
</evidence>